<proteinExistence type="predicted"/>
<keyword evidence="2" id="KW-1185">Reference proteome</keyword>
<gene>
    <name evidence="1" type="ORF">LWI29_013097</name>
</gene>
<accession>A0AA39RGL4</accession>
<dbReference type="Proteomes" id="UP001168877">
    <property type="component" value="Unassembled WGS sequence"/>
</dbReference>
<organism evidence="1 2">
    <name type="scientific">Acer saccharum</name>
    <name type="common">Sugar maple</name>
    <dbReference type="NCBI Taxonomy" id="4024"/>
    <lineage>
        <taxon>Eukaryota</taxon>
        <taxon>Viridiplantae</taxon>
        <taxon>Streptophyta</taxon>
        <taxon>Embryophyta</taxon>
        <taxon>Tracheophyta</taxon>
        <taxon>Spermatophyta</taxon>
        <taxon>Magnoliopsida</taxon>
        <taxon>eudicotyledons</taxon>
        <taxon>Gunneridae</taxon>
        <taxon>Pentapetalae</taxon>
        <taxon>rosids</taxon>
        <taxon>malvids</taxon>
        <taxon>Sapindales</taxon>
        <taxon>Sapindaceae</taxon>
        <taxon>Hippocastanoideae</taxon>
        <taxon>Acereae</taxon>
        <taxon>Acer</taxon>
    </lineage>
</organism>
<comment type="caution">
    <text evidence="1">The sequence shown here is derived from an EMBL/GenBank/DDBJ whole genome shotgun (WGS) entry which is preliminary data.</text>
</comment>
<name>A0AA39RGL4_ACESA</name>
<protein>
    <submittedName>
        <fullName evidence="1">Uncharacterized protein</fullName>
    </submittedName>
</protein>
<dbReference type="EMBL" id="JAUESC010000387">
    <property type="protein sequence ID" value="KAK0573758.1"/>
    <property type="molecule type" value="Genomic_DNA"/>
</dbReference>
<evidence type="ECO:0000313" key="1">
    <source>
        <dbReference type="EMBL" id="KAK0573758.1"/>
    </source>
</evidence>
<dbReference type="AlphaFoldDB" id="A0AA39RGL4"/>
<evidence type="ECO:0000313" key="2">
    <source>
        <dbReference type="Proteomes" id="UP001168877"/>
    </source>
</evidence>
<reference evidence="1" key="1">
    <citation type="journal article" date="2022" name="Plant J.">
        <title>Strategies of tolerance reflected in two North American maple genomes.</title>
        <authorList>
            <person name="McEvoy S.L."/>
            <person name="Sezen U.U."/>
            <person name="Trouern-Trend A."/>
            <person name="McMahon S.M."/>
            <person name="Schaberg P.G."/>
            <person name="Yang J."/>
            <person name="Wegrzyn J.L."/>
            <person name="Swenson N.G."/>
        </authorList>
    </citation>
    <scope>NUCLEOTIDE SEQUENCE</scope>
    <source>
        <strain evidence="1">NS2018</strain>
    </source>
</reference>
<reference evidence="1" key="2">
    <citation type="submission" date="2023-06" db="EMBL/GenBank/DDBJ databases">
        <authorList>
            <person name="Swenson N.G."/>
            <person name="Wegrzyn J.L."/>
            <person name="Mcevoy S.L."/>
        </authorList>
    </citation>
    <scope>NUCLEOTIDE SEQUENCE</scope>
    <source>
        <strain evidence="1">NS2018</strain>
        <tissue evidence="1">Leaf</tissue>
    </source>
</reference>
<sequence length="151" mass="17370">MEASCICTPTTKKNQRIEDSPADQYNTRYNVRTESGGYAEKIAYRNEDNEQVLGKNSDVLHDKAVGLVGPISQTNIDTSDRMQWIMVKDMEKNLVDRNVAMEDMETYSRAYVLEMGKDIDDQNDETWDQGSEVKKNVRRWKRVAKSLPNSL</sequence>